<dbReference type="Ensembl" id="ENSORLT00000029501.1">
    <property type="protein sequence ID" value="ENSORLP00000028969.1"/>
    <property type="gene ID" value="ENSORLG00000023503.1"/>
</dbReference>
<reference evidence="6 7" key="1">
    <citation type="journal article" date="2007" name="Nature">
        <title>The medaka draft genome and insights into vertebrate genome evolution.</title>
        <authorList>
            <person name="Kasahara M."/>
            <person name="Naruse K."/>
            <person name="Sasaki S."/>
            <person name="Nakatani Y."/>
            <person name="Qu W."/>
            <person name="Ahsan B."/>
            <person name="Yamada T."/>
            <person name="Nagayasu Y."/>
            <person name="Doi K."/>
            <person name="Kasai Y."/>
            <person name="Jindo T."/>
            <person name="Kobayashi D."/>
            <person name="Shimada A."/>
            <person name="Toyoda A."/>
            <person name="Kuroki Y."/>
            <person name="Fujiyama A."/>
            <person name="Sasaki T."/>
            <person name="Shimizu A."/>
            <person name="Asakawa S."/>
            <person name="Shimizu N."/>
            <person name="Hashimoto S."/>
            <person name="Yang J."/>
            <person name="Lee Y."/>
            <person name="Matsushima K."/>
            <person name="Sugano S."/>
            <person name="Sakaizumi M."/>
            <person name="Narita T."/>
            <person name="Ohishi K."/>
            <person name="Haga S."/>
            <person name="Ohta F."/>
            <person name="Nomoto H."/>
            <person name="Nogata K."/>
            <person name="Morishita T."/>
            <person name="Endo T."/>
            <person name="Shin-I T."/>
            <person name="Takeda H."/>
            <person name="Morishita S."/>
            <person name="Kohara Y."/>
        </authorList>
    </citation>
    <scope>NUCLEOTIDE SEQUENCE [LARGE SCALE GENOMIC DNA]</scope>
    <source>
        <strain evidence="6 7">Hd-rR</strain>
    </source>
</reference>
<keyword evidence="4" id="KW-0325">Glycoprotein</keyword>
<reference evidence="6" key="2">
    <citation type="submission" date="2025-08" db="UniProtKB">
        <authorList>
            <consortium name="Ensembl"/>
        </authorList>
    </citation>
    <scope>IDENTIFICATION</scope>
    <source>
        <strain evidence="6">Hd-rR</strain>
    </source>
</reference>
<sequence>MLRVIFTILLFTPLGFSAPLDCEKLIQRLDPLDPLQHASGRWPLVAGSVKEESDLFLPLETTLSISLELGKSSFTQFIRSIPGCLLIASNFTLEDHVMKAVIGCNNHTITFFRTSCPDCRLFTIEARTSRQHFYLFSRRRQLEEKEMEEFRAQVECLNMPPPAVMDPTKDLCPEKDRDTEMD</sequence>
<name>A0A3B3HAM1_ORYLA</name>
<dbReference type="Gene3D" id="2.40.128.20">
    <property type="match status" value="1"/>
</dbReference>
<feature type="chain" id="PRO_5017255493" evidence="5">
    <location>
        <begin position="18"/>
        <end position="182"/>
    </location>
</feature>
<dbReference type="GeneTree" id="ENSGT00940000166223"/>
<evidence type="ECO:0000256" key="5">
    <source>
        <dbReference type="SAM" id="SignalP"/>
    </source>
</evidence>
<keyword evidence="2" id="KW-0964">Secreted</keyword>
<dbReference type="InterPro" id="IPR012674">
    <property type="entry name" value="Calycin"/>
</dbReference>
<dbReference type="GO" id="GO:0005576">
    <property type="term" value="C:extracellular region"/>
    <property type="evidence" value="ECO:0007669"/>
    <property type="project" value="UniProtKB-SubCell"/>
</dbReference>
<feature type="signal peptide" evidence="5">
    <location>
        <begin position="1"/>
        <end position="17"/>
    </location>
</feature>
<organism evidence="6 7">
    <name type="scientific">Oryzias latipes</name>
    <name type="common">Japanese rice fish</name>
    <name type="synonym">Japanese killifish</name>
    <dbReference type="NCBI Taxonomy" id="8090"/>
    <lineage>
        <taxon>Eukaryota</taxon>
        <taxon>Metazoa</taxon>
        <taxon>Chordata</taxon>
        <taxon>Craniata</taxon>
        <taxon>Vertebrata</taxon>
        <taxon>Euteleostomi</taxon>
        <taxon>Actinopterygii</taxon>
        <taxon>Neopterygii</taxon>
        <taxon>Teleostei</taxon>
        <taxon>Neoteleostei</taxon>
        <taxon>Acanthomorphata</taxon>
        <taxon>Ovalentaria</taxon>
        <taxon>Atherinomorphae</taxon>
        <taxon>Beloniformes</taxon>
        <taxon>Adrianichthyidae</taxon>
        <taxon>Oryziinae</taxon>
        <taxon>Oryzias</taxon>
    </lineage>
</organism>
<accession>A0A3B3HAM1</accession>
<evidence type="ECO:0000256" key="3">
    <source>
        <dbReference type="ARBA" id="ARBA00022729"/>
    </source>
</evidence>
<dbReference type="PANTHER" id="PTHR11967">
    <property type="entry name" value="ALPHA-1-ACID GLYCOPROTEIN"/>
    <property type="match status" value="1"/>
</dbReference>
<evidence type="ECO:0000256" key="4">
    <source>
        <dbReference type="ARBA" id="ARBA00023180"/>
    </source>
</evidence>
<dbReference type="InParanoid" id="A0A3B3HAM1"/>
<evidence type="ECO:0000256" key="2">
    <source>
        <dbReference type="ARBA" id="ARBA00022525"/>
    </source>
</evidence>
<keyword evidence="7" id="KW-1185">Reference proteome</keyword>
<dbReference type="PANTHER" id="PTHR11967:SF2">
    <property type="entry name" value="ALPHA-1-ACID GLYCOPROTEIN 1"/>
    <property type="match status" value="1"/>
</dbReference>
<reference evidence="6" key="3">
    <citation type="submission" date="2025-09" db="UniProtKB">
        <authorList>
            <consortium name="Ensembl"/>
        </authorList>
    </citation>
    <scope>IDENTIFICATION</scope>
    <source>
        <strain evidence="6">Hd-rR</strain>
    </source>
</reference>
<dbReference type="Proteomes" id="UP000001038">
    <property type="component" value="Chromosome 1"/>
</dbReference>
<proteinExistence type="predicted"/>
<dbReference type="AlphaFoldDB" id="A0A3B3HAM1"/>
<evidence type="ECO:0000313" key="7">
    <source>
        <dbReference type="Proteomes" id="UP000001038"/>
    </source>
</evidence>
<dbReference type="Pfam" id="PF11032">
    <property type="entry name" value="ApoM"/>
    <property type="match status" value="1"/>
</dbReference>
<comment type="subcellular location">
    <subcellularLocation>
        <location evidence="1">Secreted</location>
    </subcellularLocation>
</comment>
<protein>
    <submittedName>
        <fullName evidence="6">Uncharacterized protein</fullName>
    </submittedName>
</protein>
<dbReference type="SUPFAM" id="SSF50814">
    <property type="entry name" value="Lipocalins"/>
    <property type="match status" value="1"/>
</dbReference>
<evidence type="ECO:0000313" key="6">
    <source>
        <dbReference type="Ensembl" id="ENSORLP00000028969.1"/>
    </source>
</evidence>
<dbReference type="InterPro" id="IPR022734">
    <property type="entry name" value="ApoM"/>
</dbReference>
<evidence type="ECO:0000256" key="1">
    <source>
        <dbReference type="ARBA" id="ARBA00004613"/>
    </source>
</evidence>
<dbReference type="Bgee" id="ENSORLG00000023503">
    <property type="expression patterns" value="Expressed in liver and 8 other cell types or tissues"/>
</dbReference>
<keyword evidence="3 5" id="KW-0732">Signal</keyword>